<dbReference type="SUPFAM" id="SSF50494">
    <property type="entry name" value="Trypsin-like serine proteases"/>
    <property type="match status" value="1"/>
</dbReference>
<comment type="caution">
    <text evidence="2">The sequence shown here is derived from an EMBL/GenBank/DDBJ whole genome shotgun (WGS) entry which is preliminary data.</text>
</comment>
<accession>A0A3L7ZKZ8</accession>
<protein>
    <recommendedName>
        <fullName evidence="1">Peptidase S1 domain-containing protein</fullName>
    </recommendedName>
</protein>
<proteinExistence type="predicted"/>
<dbReference type="OrthoDB" id="9813836at2"/>
<reference evidence="2 3" key="1">
    <citation type="submission" date="2018-09" db="EMBL/GenBank/DDBJ databases">
        <title>Murine metabolic-syndrome-specific gut microbial biobank.</title>
        <authorList>
            <person name="Liu C."/>
        </authorList>
    </citation>
    <scope>NUCLEOTIDE SEQUENCE [LARGE SCALE GENOMIC DNA]</scope>
    <source>
        <strain evidence="2 3">8-P5</strain>
    </source>
</reference>
<gene>
    <name evidence="2" type="ORF">D7V78_15560</name>
</gene>
<sequence length="306" mass="32250">MEAKASTSTIYYGDSGSPLTISSSETELIGLVSRGDGNYPTQRPSYYTNIGTYRSWITSYVDLYSISGPDLICGGATASFNISASGGTLELSPNLSIVSQSGKNYAIKANSSGRAYINIKAGNSYLVRKALWVGVPIISGITYNGSTLTAETFGGDAGISRTEWTIGSNIFTSPSKFISSPYSTGTYTVSVRGTNGCGTGGYYTTQISFSDRGTFSLAIEPGLRIVTVTPIPQDDEVAVALANRKSTANATMRYVLADLTSGSFKATGYLPESGGTLDFSEAPAGMYVFKLYTSAGAEETFKISLK</sequence>
<dbReference type="EMBL" id="RAYI01000036">
    <property type="protein sequence ID" value="RLT72466.1"/>
    <property type="molecule type" value="Genomic_DNA"/>
</dbReference>
<evidence type="ECO:0000313" key="2">
    <source>
        <dbReference type="EMBL" id="RLT72466.1"/>
    </source>
</evidence>
<feature type="domain" description="Peptidase S1" evidence="1">
    <location>
        <begin position="7"/>
        <end position="57"/>
    </location>
</feature>
<dbReference type="Proteomes" id="UP000278164">
    <property type="component" value="Unassembled WGS sequence"/>
</dbReference>
<name>A0A3L7ZKZ8_PARDI</name>
<organism evidence="2 3">
    <name type="scientific">Parabacteroides distasonis</name>
    <dbReference type="NCBI Taxonomy" id="823"/>
    <lineage>
        <taxon>Bacteria</taxon>
        <taxon>Pseudomonadati</taxon>
        <taxon>Bacteroidota</taxon>
        <taxon>Bacteroidia</taxon>
        <taxon>Bacteroidales</taxon>
        <taxon>Tannerellaceae</taxon>
        <taxon>Parabacteroides</taxon>
    </lineage>
</organism>
<dbReference type="InterPro" id="IPR009003">
    <property type="entry name" value="Peptidase_S1_PA"/>
</dbReference>
<dbReference type="PROSITE" id="PS00135">
    <property type="entry name" value="TRYPSIN_SER"/>
    <property type="match status" value="1"/>
</dbReference>
<evidence type="ECO:0000259" key="1">
    <source>
        <dbReference type="Pfam" id="PF00089"/>
    </source>
</evidence>
<dbReference type="Pfam" id="PF00089">
    <property type="entry name" value="Trypsin"/>
    <property type="match status" value="1"/>
</dbReference>
<dbReference type="GO" id="GO:0006508">
    <property type="term" value="P:proteolysis"/>
    <property type="evidence" value="ECO:0007669"/>
    <property type="project" value="InterPro"/>
</dbReference>
<evidence type="ECO:0000313" key="3">
    <source>
        <dbReference type="Proteomes" id="UP000278164"/>
    </source>
</evidence>
<dbReference type="InterPro" id="IPR033116">
    <property type="entry name" value="TRYPSIN_SER"/>
</dbReference>
<dbReference type="GO" id="GO:0004252">
    <property type="term" value="F:serine-type endopeptidase activity"/>
    <property type="evidence" value="ECO:0007669"/>
    <property type="project" value="InterPro"/>
</dbReference>
<dbReference type="InterPro" id="IPR043504">
    <property type="entry name" value="Peptidase_S1_PA_chymotrypsin"/>
</dbReference>
<dbReference type="Gene3D" id="2.40.10.10">
    <property type="entry name" value="Trypsin-like serine proteases"/>
    <property type="match status" value="1"/>
</dbReference>
<dbReference type="InterPro" id="IPR001254">
    <property type="entry name" value="Trypsin_dom"/>
</dbReference>
<dbReference type="AlphaFoldDB" id="A0A3L7ZKZ8"/>